<evidence type="ECO:0000256" key="2">
    <source>
        <dbReference type="ARBA" id="ARBA00007228"/>
    </source>
</evidence>
<evidence type="ECO:0000256" key="3">
    <source>
        <dbReference type="ARBA" id="ARBA00022552"/>
    </source>
</evidence>
<evidence type="ECO:0000256" key="1">
    <source>
        <dbReference type="ARBA" id="ARBA00004173"/>
    </source>
</evidence>
<evidence type="ECO:0000313" key="11">
    <source>
        <dbReference type="EMBL" id="CAA21494.1"/>
    </source>
</evidence>
<gene>
    <name evidence="11" type="ORF">CELE_Y45F3A.9</name>
    <name evidence="11 13" type="ORF">Y45F3A.9</name>
</gene>
<dbReference type="AlphaFoldDB" id="Q9XWY8"/>
<dbReference type="PhylomeDB" id="Q9XWY8"/>
<dbReference type="Pfam" id="PF00588">
    <property type="entry name" value="SpoU_methylase"/>
    <property type="match status" value="1"/>
</dbReference>
<name>Q9XWY8_CAEEL</name>
<dbReference type="PANTHER" id="PTHR46103:SF1">
    <property type="entry name" value="RRNA METHYLTRANSFERASE 1, MITOCHONDRIAL"/>
    <property type="match status" value="1"/>
</dbReference>
<keyword evidence="12" id="KW-1185">Reference proteome</keyword>
<dbReference type="SUPFAM" id="SSF75217">
    <property type="entry name" value="alpha/beta knot"/>
    <property type="match status" value="1"/>
</dbReference>
<evidence type="ECO:0000313" key="13">
    <source>
        <dbReference type="WormBase" id="Y45F3A.9"/>
    </source>
</evidence>
<reference evidence="11 12" key="1">
    <citation type="journal article" date="1998" name="Science">
        <title>Genome sequence of the nematode C. elegans: a platform for investigating biology.</title>
        <authorList>
            <consortium name="The C. elegans sequencing consortium"/>
            <person name="Sulson J.E."/>
            <person name="Waterston R."/>
        </authorList>
    </citation>
    <scope>NUCLEOTIDE SEQUENCE [LARGE SCALE GENOMIC DNA]</scope>
    <source>
        <strain evidence="11 12">Bristol N2</strain>
    </source>
</reference>
<accession>Q9XWY8</accession>
<keyword evidence="3" id="KW-0698">rRNA processing</keyword>
<dbReference type="InterPro" id="IPR029026">
    <property type="entry name" value="tRNA_m1G_MTases_N"/>
</dbReference>
<dbReference type="GO" id="GO:0005739">
    <property type="term" value="C:mitochondrion"/>
    <property type="evidence" value="ECO:0000318"/>
    <property type="project" value="GO_Central"/>
</dbReference>
<dbReference type="GO" id="GO:0003723">
    <property type="term" value="F:RNA binding"/>
    <property type="evidence" value="ECO:0007669"/>
    <property type="project" value="InterPro"/>
</dbReference>
<keyword evidence="14" id="KW-1267">Proteomics identification</keyword>
<dbReference type="EMBL" id="BX284603">
    <property type="protein sequence ID" value="CAA21494.1"/>
    <property type="molecule type" value="Genomic_DNA"/>
</dbReference>
<dbReference type="PANTHER" id="PTHR46103">
    <property type="entry name" value="RRNA METHYLTRANSFERASE 1, MITOCHONDRIAL"/>
    <property type="match status" value="1"/>
</dbReference>
<evidence type="ECO:0000259" key="10">
    <source>
        <dbReference type="SMART" id="SM00967"/>
    </source>
</evidence>
<dbReference type="CTD" id="3565184"/>
<dbReference type="GO" id="GO:0000154">
    <property type="term" value="P:rRNA modification"/>
    <property type="evidence" value="ECO:0000318"/>
    <property type="project" value="GO_Central"/>
</dbReference>
<comment type="similarity">
    <text evidence="2">Belongs to the class IV-like SAM-binding methyltransferase superfamily. RNA methyltransferase TrmH family.</text>
</comment>
<dbReference type="OMA" id="QVPPYEY"/>
<dbReference type="GO" id="GO:0016435">
    <property type="term" value="F:rRNA (guanine) methyltransferase activity"/>
    <property type="evidence" value="ECO:0000318"/>
    <property type="project" value="GO_Central"/>
</dbReference>
<dbReference type="InterPro" id="IPR029028">
    <property type="entry name" value="Alpha/beta_knot_MTases"/>
</dbReference>
<dbReference type="eggNOG" id="KOG0838">
    <property type="taxonomic scope" value="Eukaryota"/>
</dbReference>
<evidence type="ECO:0000313" key="12">
    <source>
        <dbReference type="Proteomes" id="UP000001940"/>
    </source>
</evidence>
<dbReference type="PIR" id="T26946">
    <property type="entry name" value="T26946"/>
</dbReference>
<dbReference type="AGR" id="WB:WBGene00012864"/>
<dbReference type="KEGG" id="cel:CELE_Y45F3A.9"/>
<comment type="subcellular location">
    <subcellularLocation>
        <location evidence="1">Mitochondrion</location>
    </subcellularLocation>
</comment>
<dbReference type="HOGENOM" id="CLU_021322_0_1_1"/>
<dbReference type="PaxDb" id="6239-Y45F3A.9"/>
<evidence type="ECO:0000256" key="5">
    <source>
        <dbReference type="ARBA" id="ARBA00022679"/>
    </source>
</evidence>
<dbReference type="OrthoDB" id="270651at2759"/>
<feature type="domain" description="RNA 2-O ribose methyltransferase substrate binding" evidence="10">
    <location>
        <begin position="44"/>
        <end position="125"/>
    </location>
</feature>
<dbReference type="InterPro" id="IPR029064">
    <property type="entry name" value="Ribosomal_eL30-like_sf"/>
</dbReference>
<dbReference type="InterPro" id="IPR047182">
    <property type="entry name" value="MRM1"/>
</dbReference>
<evidence type="ECO:0000256" key="6">
    <source>
        <dbReference type="ARBA" id="ARBA00022691"/>
    </source>
</evidence>
<evidence type="ECO:0000256" key="7">
    <source>
        <dbReference type="ARBA" id="ARBA00022946"/>
    </source>
</evidence>
<dbReference type="Gene3D" id="3.30.1330.30">
    <property type="match status" value="1"/>
</dbReference>
<dbReference type="Gene3D" id="3.40.1280.10">
    <property type="match status" value="1"/>
</dbReference>
<evidence type="ECO:0000256" key="9">
    <source>
        <dbReference type="ARBA" id="ARBA00034881"/>
    </source>
</evidence>
<dbReference type="Bgee" id="WBGene00012864">
    <property type="expression patterns" value="Expressed in germ line (C elegans) and 4 other cell types or tissues"/>
</dbReference>
<dbReference type="RefSeq" id="NP_499333.1">
    <property type="nucleotide sequence ID" value="NM_066932.3"/>
</dbReference>
<dbReference type="PeptideAtlas" id="Q9XWY8"/>
<dbReference type="InterPro" id="IPR013123">
    <property type="entry name" value="SpoU_subst-bd"/>
</dbReference>
<keyword evidence="7" id="KW-0809">Transit peptide</keyword>
<sequence>MHRTARNFAEIKPNLLFRKAKMARKSAEKYVAKKIQVPELQGEALFGLHSVLEAIRSGKRDFHSVFLKKAVENRADSDARIKEILSRIDELGIQKTLLTDDQLDRLTEFQLHNGICMDASALQFSNFEPKTVSIFVDKVLDPGNLGAIGRSAWYFGADGLGLVKGRGPKSITPAMIKSSCGALEHLPVQQFLNFNEFRDKIKAAGGELVATCDPGAAEKAGISAKSLDQWTPEKPVGIVLGDEGVGISRGILNLCDTVISISPVRKDGSNVTSLNVSVVAGILLHHISLQNRTN</sequence>
<dbReference type="SMART" id="SM00967">
    <property type="entry name" value="SpoU_sub_bind"/>
    <property type="match status" value="1"/>
</dbReference>
<evidence type="ECO:0000256" key="8">
    <source>
        <dbReference type="ARBA" id="ARBA00023128"/>
    </source>
</evidence>
<evidence type="ECO:0000256" key="4">
    <source>
        <dbReference type="ARBA" id="ARBA00022603"/>
    </source>
</evidence>
<dbReference type="Pfam" id="PF08032">
    <property type="entry name" value="SpoU_sub_bind"/>
    <property type="match status" value="1"/>
</dbReference>
<dbReference type="FunFam" id="3.40.1280.10:FF:000027">
    <property type="entry name" value="Putative tRNA/rRNA methyltransferase YsgA"/>
    <property type="match status" value="1"/>
</dbReference>
<dbReference type="CDD" id="cd18105">
    <property type="entry name" value="SpoU-like_MRM1"/>
    <property type="match status" value="1"/>
</dbReference>
<protein>
    <recommendedName>
        <fullName evidence="9">rRNA methyltransferase 1, mitochondrial</fullName>
    </recommendedName>
</protein>
<dbReference type="SMR" id="Q9XWY8"/>
<proteinExistence type="evidence at protein level"/>
<dbReference type="SUPFAM" id="SSF55315">
    <property type="entry name" value="L30e-like"/>
    <property type="match status" value="1"/>
</dbReference>
<dbReference type="UCSC" id="Y45F3A.9">
    <property type="organism name" value="c. elegans"/>
</dbReference>
<evidence type="ECO:0007829" key="14">
    <source>
        <dbReference type="PeptideAtlas" id="Q9XWY8"/>
    </source>
</evidence>
<dbReference type="WormBase" id="Y45F3A.9">
    <property type="protein sequence ID" value="CE19170"/>
    <property type="gene ID" value="WBGene00012864"/>
</dbReference>
<dbReference type="FunCoup" id="Q9XWY8">
    <property type="interactions" value="603"/>
</dbReference>
<dbReference type="Proteomes" id="UP000001940">
    <property type="component" value="Chromosome III"/>
</dbReference>
<dbReference type="STRING" id="6239.Y45F3A.9.1"/>
<organism evidence="11 12">
    <name type="scientific">Caenorhabditis elegans</name>
    <dbReference type="NCBI Taxonomy" id="6239"/>
    <lineage>
        <taxon>Eukaryota</taxon>
        <taxon>Metazoa</taxon>
        <taxon>Ecdysozoa</taxon>
        <taxon>Nematoda</taxon>
        <taxon>Chromadorea</taxon>
        <taxon>Rhabditida</taxon>
        <taxon>Rhabditina</taxon>
        <taxon>Rhabditomorpha</taxon>
        <taxon>Rhabditoidea</taxon>
        <taxon>Rhabditidae</taxon>
        <taxon>Peloderinae</taxon>
        <taxon>Caenorhabditis</taxon>
    </lineage>
</organism>
<keyword evidence="5" id="KW-0808">Transferase</keyword>
<dbReference type="GeneID" id="3565184"/>
<dbReference type="InParanoid" id="Q9XWY8"/>
<keyword evidence="8" id="KW-0496">Mitochondrion</keyword>
<dbReference type="InterPro" id="IPR047261">
    <property type="entry name" value="MRM1_MeTrfase_dom"/>
</dbReference>
<dbReference type="InterPro" id="IPR001537">
    <property type="entry name" value="SpoU_MeTrfase"/>
</dbReference>
<keyword evidence="4 11" id="KW-0489">Methyltransferase</keyword>
<keyword evidence="6" id="KW-0949">S-adenosyl-L-methionine</keyword>